<dbReference type="InterPro" id="IPR000073">
    <property type="entry name" value="AB_hydrolase_1"/>
</dbReference>
<dbReference type="InterPro" id="IPR002918">
    <property type="entry name" value="Lipase_EstA/Esterase_EstB"/>
</dbReference>
<sequence length="267" mass="27875">MRTVLTRTSVVFAAAALCLAGAPASAAPAAGSFAEAFAYSIAHPGVTPSGSNDFSCVPSAQHPEPVVLVHGFLENSYDNWASLSPKLAEAGYCVFAIDYGNTGPVRAFGALEPIPESAAELSTFVDSVLEATGAQKVSIVGHSKGGTVPRYYARFLGGDRTVARIVALSPPNYPTAGPPVQDDVLERLNEGSDTVSGIEYTTIVTRYDQIVVPYTASLLSGAGNTNVVLQDVCPANTVEHTGISYDPLAQRMVQNALDPENAEPINC</sequence>
<evidence type="ECO:0000259" key="2">
    <source>
        <dbReference type="Pfam" id="PF00561"/>
    </source>
</evidence>
<proteinExistence type="predicted"/>
<accession>A0ABU4B0G7</accession>
<feature type="signal peptide" evidence="1">
    <location>
        <begin position="1"/>
        <end position="26"/>
    </location>
</feature>
<feature type="chain" id="PRO_5047022925" evidence="1">
    <location>
        <begin position="27"/>
        <end position="267"/>
    </location>
</feature>
<feature type="domain" description="AB hydrolase-1" evidence="2">
    <location>
        <begin position="65"/>
        <end position="185"/>
    </location>
</feature>
<dbReference type="Proteomes" id="UP001185899">
    <property type="component" value="Unassembled WGS sequence"/>
</dbReference>
<keyword evidence="1" id="KW-0732">Signal</keyword>
<organism evidence="3 4">
    <name type="scientific">Rhodococcus cercidiphylli</name>
    <dbReference type="NCBI Taxonomy" id="489916"/>
    <lineage>
        <taxon>Bacteria</taxon>
        <taxon>Bacillati</taxon>
        <taxon>Actinomycetota</taxon>
        <taxon>Actinomycetes</taxon>
        <taxon>Mycobacteriales</taxon>
        <taxon>Nocardiaceae</taxon>
        <taxon>Rhodococcus</taxon>
    </lineage>
</organism>
<dbReference type="SUPFAM" id="SSF53474">
    <property type="entry name" value="alpha/beta-Hydrolases"/>
    <property type="match status" value="1"/>
</dbReference>
<comment type="caution">
    <text evidence="3">The sequence shown here is derived from an EMBL/GenBank/DDBJ whole genome shotgun (WGS) entry which is preliminary data.</text>
</comment>
<keyword evidence="3" id="KW-0378">Hydrolase</keyword>
<dbReference type="GO" id="GO:0016787">
    <property type="term" value="F:hydrolase activity"/>
    <property type="evidence" value="ECO:0007669"/>
    <property type="project" value="UniProtKB-KW"/>
</dbReference>
<dbReference type="PANTHER" id="PTHR32015">
    <property type="entry name" value="FASTING INDUCED LIPASE"/>
    <property type="match status" value="1"/>
</dbReference>
<name>A0ABU4B0G7_9NOCA</name>
<dbReference type="PANTHER" id="PTHR32015:SF1">
    <property type="entry name" value="LIPASE"/>
    <property type="match status" value="1"/>
</dbReference>
<dbReference type="RefSeq" id="WP_317532853.1">
    <property type="nucleotide sequence ID" value="NZ_JAWLKE010000005.1"/>
</dbReference>
<dbReference type="Pfam" id="PF00561">
    <property type="entry name" value="Abhydrolase_1"/>
    <property type="match status" value="1"/>
</dbReference>
<gene>
    <name evidence="3" type="ORF">R3P95_15650</name>
</gene>
<dbReference type="InterPro" id="IPR029058">
    <property type="entry name" value="AB_hydrolase_fold"/>
</dbReference>
<evidence type="ECO:0000313" key="4">
    <source>
        <dbReference type="Proteomes" id="UP001185899"/>
    </source>
</evidence>
<dbReference type="EMBL" id="JAWLKE010000005">
    <property type="protein sequence ID" value="MDV6231985.1"/>
    <property type="molecule type" value="Genomic_DNA"/>
</dbReference>
<dbReference type="Gene3D" id="3.40.50.1820">
    <property type="entry name" value="alpha/beta hydrolase"/>
    <property type="match status" value="1"/>
</dbReference>
<evidence type="ECO:0000256" key="1">
    <source>
        <dbReference type="SAM" id="SignalP"/>
    </source>
</evidence>
<protein>
    <submittedName>
        <fullName evidence="3">Alpha/beta fold hydrolase</fullName>
    </submittedName>
</protein>
<evidence type="ECO:0000313" key="3">
    <source>
        <dbReference type="EMBL" id="MDV6231985.1"/>
    </source>
</evidence>
<keyword evidence="4" id="KW-1185">Reference proteome</keyword>
<reference evidence="3 4" key="1">
    <citation type="submission" date="2023-10" db="EMBL/GenBank/DDBJ databases">
        <title>Development of a sustainable strategy for remediation of hydrocarbon-contaminated territories based on the waste exchange concept.</title>
        <authorList>
            <person name="Krivoruchko A."/>
        </authorList>
    </citation>
    <scope>NUCLEOTIDE SEQUENCE [LARGE SCALE GENOMIC DNA]</scope>
    <source>
        <strain evidence="3 4">IEGM 1322</strain>
    </source>
</reference>